<dbReference type="PANTHER" id="PTHR32309:SF13">
    <property type="entry name" value="FERRIC ENTEROBACTIN TRANSPORT PROTEIN FEPE"/>
    <property type="match status" value="1"/>
</dbReference>
<reference evidence="2 3" key="1">
    <citation type="submission" date="2020-08" db="EMBL/GenBank/DDBJ databases">
        <title>Genome sequence of Sphingomonas daechungensis KACC 18115T.</title>
        <authorList>
            <person name="Hyun D.-W."/>
            <person name="Bae J.-W."/>
        </authorList>
    </citation>
    <scope>NUCLEOTIDE SEQUENCE [LARGE SCALE GENOMIC DNA]</scope>
    <source>
        <strain evidence="2 3">KACC 18115</strain>
    </source>
</reference>
<keyword evidence="3" id="KW-1185">Reference proteome</keyword>
<keyword evidence="1" id="KW-0812">Transmembrane</keyword>
<dbReference type="PANTHER" id="PTHR32309">
    <property type="entry name" value="TYROSINE-PROTEIN KINASE"/>
    <property type="match status" value="1"/>
</dbReference>
<accession>A0ABX6T335</accession>
<name>A0ABX6T335_9SPHN</name>
<dbReference type="RefSeq" id="WP_187714548.1">
    <property type="nucleotide sequence ID" value="NZ_CP060780.1"/>
</dbReference>
<evidence type="ECO:0000313" key="2">
    <source>
        <dbReference type="EMBL" id="QNP43118.1"/>
    </source>
</evidence>
<protein>
    <submittedName>
        <fullName evidence="2">Lipopolysaccharide biosynthesis protein</fullName>
    </submittedName>
</protein>
<sequence>MPTILWQRRWYVIIPFVAIFSAALLTAFLLPTLYRSSATLLVESQKLPTAIVDDPGNGQIEQRIARIREQVLSRGDLISLIEANDLYSSERRSKPMSYIVDKMRKATLIGALAGDIGQGGTSKDTTIAVSMSFDYPEPGKAQTVMQSYVTQFLRMDSDEVEDQANLTVRFLSDQAGKLQTQISAIENQITALKSSNGAVLAGSAVPYADTGSYSAQIATLEAENRRLLAQTRGTGSDSSLGQAEAQLAALRATLSDNHPDVVQARERVAILRQAAQSGGATATSAVQEEIRANNAQIAQLRVLKDAQIERVNSAMAGQARAPAIMERAMQLENQASGLREQYRNVAANLMKAQGSARLANEQRAERLSLVEPPNLPDQPHWPNRPLVIAAGAAAGLGLGFVLALLVELLNRPMRSPAQLQGMGYPVLGVVPILQNKPAKKRFGFLRKREAGLA</sequence>
<evidence type="ECO:0000256" key="1">
    <source>
        <dbReference type="SAM" id="Phobius"/>
    </source>
</evidence>
<gene>
    <name evidence="2" type="ORF">H9L15_14370</name>
</gene>
<evidence type="ECO:0000313" key="3">
    <source>
        <dbReference type="Proteomes" id="UP000516134"/>
    </source>
</evidence>
<keyword evidence="1" id="KW-0472">Membrane</keyword>
<feature type="transmembrane region" description="Helical" evidence="1">
    <location>
        <begin position="12"/>
        <end position="34"/>
    </location>
</feature>
<dbReference type="Proteomes" id="UP000516134">
    <property type="component" value="Chromosome"/>
</dbReference>
<organism evidence="2 3">
    <name type="scientific">Sphingomonas daechungensis</name>
    <dbReference type="NCBI Taxonomy" id="1176646"/>
    <lineage>
        <taxon>Bacteria</taxon>
        <taxon>Pseudomonadati</taxon>
        <taxon>Pseudomonadota</taxon>
        <taxon>Alphaproteobacteria</taxon>
        <taxon>Sphingomonadales</taxon>
        <taxon>Sphingomonadaceae</taxon>
        <taxon>Sphingomonas</taxon>
    </lineage>
</organism>
<dbReference type="EMBL" id="CP060780">
    <property type="protein sequence ID" value="QNP43118.1"/>
    <property type="molecule type" value="Genomic_DNA"/>
</dbReference>
<keyword evidence="1" id="KW-1133">Transmembrane helix</keyword>
<dbReference type="InterPro" id="IPR050445">
    <property type="entry name" value="Bact_polysacc_biosynth/exp"/>
</dbReference>
<proteinExistence type="predicted"/>
<feature type="transmembrane region" description="Helical" evidence="1">
    <location>
        <begin position="386"/>
        <end position="406"/>
    </location>
</feature>